<evidence type="ECO:0000313" key="4">
    <source>
        <dbReference type="RefSeq" id="XP_013775585.1"/>
    </source>
</evidence>
<organism evidence="3 4">
    <name type="scientific">Limulus polyphemus</name>
    <name type="common">Atlantic horseshoe crab</name>
    <dbReference type="NCBI Taxonomy" id="6850"/>
    <lineage>
        <taxon>Eukaryota</taxon>
        <taxon>Metazoa</taxon>
        <taxon>Ecdysozoa</taxon>
        <taxon>Arthropoda</taxon>
        <taxon>Chelicerata</taxon>
        <taxon>Merostomata</taxon>
        <taxon>Xiphosura</taxon>
        <taxon>Limulidae</taxon>
        <taxon>Limulus</taxon>
    </lineage>
</organism>
<dbReference type="InterPro" id="IPR052728">
    <property type="entry name" value="O2_lipid_transport_reg"/>
</dbReference>
<protein>
    <submittedName>
        <fullName evidence="4">Nose resistant to fluoxetine protein 6-like</fullName>
    </submittedName>
</protein>
<feature type="transmembrane region" description="Helical" evidence="1">
    <location>
        <begin position="103"/>
        <end position="123"/>
    </location>
</feature>
<feature type="transmembrane region" description="Helical" evidence="1">
    <location>
        <begin position="135"/>
        <end position="156"/>
    </location>
</feature>
<feature type="transmembrane region" description="Helical" evidence="1">
    <location>
        <begin position="176"/>
        <end position="197"/>
    </location>
</feature>
<evidence type="ECO:0000256" key="1">
    <source>
        <dbReference type="SAM" id="Phobius"/>
    </source>
</evidence>
<dbReference type="Pfam" id="PF01757">
    <property type="entry name" value="Acyl_transf_3"/>
    <property type="match status" value="1"/>
</dbReference>
<dbReference type="GeneID" id="106460436"/>
<evidence type="ECO:0000313" key="3">
    <source>
        <dbReference type="Proteomes" id="UP000694941"/>
    </source>
</evidence>
<sequence length="287" mass="33161">MCRNWWWKNAIFVNNFLGGIAQRCLEHSWYLCCDMQLFILSLLVIIPLLKNKTITGICVNIAFILASVISIALVTHYKDFPPVQLLINPDLSQQAEFAQKLYFLPYTHLGPFAIGLLLGYVYWKNPQLKFTKNIKVLGWPLAFGFNMAVVYGVYPWNNGAEQSRPVVILYAATHRIVWTLGVAWVTMVCITGQGGIINKILSWKCLIPLSRVTLEVYLLHPLLQWLYMASLHDRIYASHYSAFYIYISHLVIVYVIAIVCCLAFDTPFYHLEKFILIRKFKKKEETN</sequence>
<name>A0ABM1B647_LIMPO</name>
<dbReference type="PANTHER" id="PTHR11161">
    <property type="entry name" value="O-ACYLTRANSFERASE"/>
    <property type="match status" value="1"/>
</dbReference>
<proteinExistence type="predicted"/>
<keyword evidence="1" id="KW-0812">Transmembrane</keyword>
<keyword evidence="1" id="KW-0472">Membrane</keyword>
<dbReference type="RefSeq" id="XP_013775585.1">
    <property type="nucleotide sequence ID" value="XM_013920131.2"/>
</dbReference>
<accession>A0ABM1B647</accession>
<dbReference type="InterPro" id="IPR002656">
    <property type="entry name" value="Acyl_transf_3_dom"/>
</dbReference>
<gene>
    <name evidence="4" type="primary">LOC106460436</name>
</gene>
<keyword evidence="3" id="KW-1185">Reference proteome</keyword>
<feature type="transmembrane region" description="Helical" evidence="1">
    <location>
        <begin position="243"/>
        <end position="264"/>
    </location>
</feature>
<feature type="domain" description="Acyltransferase 3" evidence="2">
    <location>
        <begin position="13"/>
        <end position="264"/>
    </location>
</feature>
<dbReference type="Proteomes" id="UP000694941">
    <property type="component" value="Unplaced"/>
</dbReference>
<feature type="transmembrane region" description="Helical" evidence="1">
    <location>
        <begin position="28"/>
        <end position="49"/>
    </location>
</feature>
<reference evidence="4" key="1">
    <citation type="submission" date="2025-08" db="UniProtKB">
        <authorList>
            <consortium name="RefSeq"/>
        </authorList>
    </citation>
    <scope>IDENTIFICATION</scope>
    <source>
        <tissue evidence="4">Muscle</tissue>
    </source>
</reference>
<feature type="transmembrane region" description="Helical" evidence="1">
    <location>
        <begin position="209"/>
        <end position="228"/>
    </location>
</feature>
<keyword evidence="1" id="KW-1133">Transmembrane helix</keyword>
<feature type="transmembrane region" description="Helical" evidence="1">
    <location>
        <begin position="56"/>
        <end position="77"/>
    </location>
</feature>
<dbReference type="PANTHER" id="PTHR11161:SF0">
    <property type="entry name" value="O-ACYLTRANSFERASE LIKE PROTEIN"/>
    <property type="match status" value="1"/>
</dbReference>
<evidence type="ECO:0000259" key="2">
    <source>
        <dbReference type="Pfam" id="PF01757"/>
    </source>
</evidence>